<evidence type="ECO:0000313" key="2">
    <source>
        <dbReference type="Proteomes" id="UP000824782"/>
    </source>
</evidence>
<reference evidence="1" key="1">
    <citation type="thesis" date="2020" institute="ProQuest LLC" country="789 East Eisenhower Parkway, Ann Arbor, MI, USA">
        <title>Comparative Genomics and Chromosome Evolution.</title>
        <authorList>
            <person name="Mudd A.B."/>
        </authorList>
    </citation>
    <scope>NUCLEOTIDE SEQUENCE</scope>
    <source>
        <strain evidence="1">237g6f4</strain>
        <tissue evidence="1">Blood</tissue>
    </source>
</reference>
<accession>A0AAV7AXF1</accession>
<dbReference type="EMBL" id="WNYA01000007">
    <property type="protein sequence ID" value="KAG8564020.1"/>
    <property type="molecule type" value="Genomic_DNA"/>
</dbReference>
<protein>
    <submittedName>
        <fullName evidence="1">Uncharacterized protein</fullName>
    </submittedName>
</protein>
<name>A0AAV7AXF1_ENGPU</name>
<gene>
    <name evidence="1" type="ORF">GDO81_016295</name>
</gene>
<sequence>MLTAKCLRNSLELGYLWKLYEVGIADLLLRRVRRPRCISLSILDEVSAGNTVFPSYFSAPSIIGGFLSLSGGRTLNTSPTTCKYNIGPEGSCITNVHYYWRGFGALVSLLISTV</sequence>
<proteinExistence type="predicted"/>
<evidence type="ECO:0000313" key="1">
    <source>
        <dbReference type="EMBL" id="KAG8564020.1"/>
    </source>
</evidence>
<organism evidence="1 2">
    <name type="scientific">Engystomops pustulosus</name>
    <name type="common">Tungara frog</name>
    <name type="synonym">Physalaemus pustulosus</name>
    <dbReference type="NCBI Taxonomy" id="76066"/>
    <lineage>
        <taxon>Eukaryota</taxon>
        <taxon>Metazoa</taxon>
        <taxon>Chordata</taxon>
        <taxon>Craniata</taxon>
        <taxon>Vertebrata</taxon>
        <taxon>Euteleostomi</taxon>
        <taxon>Amphibia</taxon>
        <taxon>Batrachia</taxon>
        <taxon>Anura</taxon>
        <taxon>Neobatrachia</taxon>
        <taxon>Hyloidea</taxon>
        <taxon>Leptodactylidae</taxon>
        <taxon>Leiuperinae</taxon>
        <taxon>Engystomops</taxon>
    </lineage>
</organism>
<dbReference type="Proteomes" id="UP000824782">
    <property type="component" value="Unassembled WGS sequence"/>
</dbReference>
<keyword evidence="2" id="KW-1185">Reference proteome</keyword>
<comment type="caution">
    <text evidence="1">The sequence shown here is derived from an EMBL/GenBank/DDBJ whole genome shotgun (WGS) entry which is preliminary data.</text>
</comment>
<dbReference type="AlphaFoldDB" id="A0AAV7AXF1"/>